<feature type="domain" description="Phospholipase/carboxylesterase/thioesterase" evidence="3">
    <location>
        <begin position="14"/>
        <end position="209"/>
    </location>
</feature>
<dbReference type="PANTHER" id="PTHR10655:SF17">
    <property type="entry name" value="LYSOPHOSPHOLIPASE-LIKE PROTEIN 1"/>
    <property type="match status" value="1"/>
</dbReference>
<proteinExistence type="inferred from homology"/>
<evidence type="ECO:0000256" key="2">
    <source>
        <dbReference type="ARBA" id="ARBA00022801"/>
    </source>
</evidence>
<gene>
    <name evidence="4" type="ORF">ENE75_17005</name>
</gene>
<evidence type="ECO:0000313" key="5">
    <source>
        <dbReference type="Proteomes" id="UP000288178"/>
    </source>
</evidence>
<name>A0A437JSI3_9BURK</name>
<dbReference type="AlphaFoldDB" id="A0A437JSI3"/>
<dbReference type="Proteomes" id="UP000288178">
    <property type="component" value="Unassembled WGS sequence"/>
</dbReference>
<comment type="similarity">
    <text evidence="1">Belongs to the AB hydrolase superfamily. AB hydrolase 2 family.</text>
</comment>
<dbReference type="InterPro" id="IPR029058">
    <property type="entry name" value="AB_hydrolase_fold"/>
</dbReference>
<dbReference type="RefSeq" id="WP_128199532.1">
    <property type="nucleotide sequence ID" value="NZ_SACT01000006.1"/>
</dbReference>
<dbReference type="InterPro" id="IPR003140">
    <property type="entry name" value="PLipase/COase/thioEstase"/>
</dbReference>
<protein>
    <submittedName>
        <fullName evidence="4">Esterase</fullName>
    </submittedName>
</protein>
<organism evidence="4 5">
    <name type="scientific">Rubrivivax albus</name>
    <dbReference type="NCBI Taxonomy" id="2499835"/>
    <lineage>
        <taxon>Bacteria</taxon>
        <taxon>Pseudomonadati</taxon>
        <taxon>Pseudomonadota</taxon>
        <taxon>Betaproteobacteria</taxon>
        <taxon>Burkholderiales</taxon>
        <taxon>Sphaerotilaceae</taxon>
        <taxon>Rubrivivax</taxon>
    </lineage>
</organism>
<comment type="caution">
    <text evidence="4">The sequence shown here is derived from an EMBL/GenBank/DDBJ whole genome shotgun (WGS) entry which is preliminary data.</text>
</comment>
<dbReference type="GO" id="GO:0016787">
    <property type="term" value="F:hydrolase activity"/>
    <property type="evidence" value="ECO:0007669"/>
    <property type="project" value="UniProtKB-KW"/>
</dbReference>
<evidence type="ECO:0000256" key="1">
    <source>
        <dbReference type="ARBA" id="ARBA00006499"/>
    </source>
</evidence>
<dbReference type="Pfam" id="PF02230">
    <property type="entry name" value="Abhydrolase_2"/>
    <property type="match status" value="1"/>
</dbReference>
<dbReference type="InterPro" id="IPR050565">
    <property type="entry name" value="LYPA1-2/EST-like"/>
</dbReference>
<dbReference type="OrthoDB" id="9801763at2"/>
<dbReference type="NCBIfam" id="NF008525">
    <property type="entry name" value="PRK11460.1"/>
    <property type="match status" value="1"/>
</dbReference>
<accession>A0A437JSI3</accession>
<dbReference type="EMBL" id="SACT01000006">
    <property type="protein sequence ID" value="RVT50022.1"/>
    <property type="molecule type" value="Genomic_DNA"/>
</dbReference>
<evidence type="ECO:0000259" key="3">
    <source>
        <dbReference type="Pfam" id="PF02230"/>
    </source>
</evidence>
<dbReference type="Gene3D" id="3.40.50.1820">
    <property type="entry name" value="alpha/beta hydrolase"/>
    <property type="match status" value="1"/>
</dbReference>
<evidence type="ECO:0000313" key="4">
    <source>
        <dbReference type="EMBL" id="RVT50022.1"/>
    </source>
</evidence>
<sequence length="236" mass="25378">MRLALEWLPDDDAAPPPQLLILLHGYGGRGALMRPLAEALRAQFPKAAILAPDAPHPVDGGGAGRQWFSARDLDDERRIARVEDALGPLQDWVQFTQQRLGVGPQPTAIGGFSQGAILALELASRADGLAGRVLAFAGRYARLPDVAPRQTTLHFFHGAADEIIPAAHARQALQHLGVLHGDATLDVAADVGHVLHPSLIDSALHRLTHHIPYRTWRAALGHTDAVDVTPRLHDAP</sequence>
<reference evidence="4 5" key="1">
    <citation type="submission" date="2019-01" db="EMBL/GenBank/DDBJ databases">
        <authorList>
            <person name="Chen W.-M."/>
        </authorList>
    </citation>
    <scope>NUCLEOTIDE SEQUENCE [LARGE SCALE GENOMIC DNA]</scope>
    <source>
        <strain evidence="4 5">ICH-3</strain>
    </source>
</reference>
<dbReference type="PANTHER" id="PTHR10655">
    <property type="entry name" value="LYSOPHOSPHOLIPASE-RELATED"/>
    <property type="match status" value="1"/>
</dbReference>
<keyword evidence="5" id="KW-1185">Reference proteome</keyword>
<keyword evidence="2" id="KW-0378">Hydrolase</keyword>
<dbReference type="SUPFAM" id="SSF53474">
    <property type="entry name" value="alpha/beta-Hydrolases"/>
    <property type="match status" value="1"/>
</dbReference>